<keyword evidence="10" id="KW-1185">Reference proteome</keyword>
<dbReference type="SMART" id="SM00066">
    <property type="entry name" value="GAL4"/>
    <property type="match status" value="1"/>
</dbReference>
<keyword evidence="4" id="KW-0804">Transcription</keyword>
<dbReference type="GO" id="GO:0000981">
    <property type="term" value="F:DNA-binding transcription factor activity, RNA polymerase II-specific"/>
    <property type="evidence" value="ECO:0007669"/>
    <property type="project" value="InterPro"/>
</dbReference>
<dbReference type="InterPro" id="IPR051127">
    <property type="entry name" value="Fungal_SecMet_Regulators"/>
</dbReference>
<evidence type="ECO:0000256" key="6">
    <source>
        <dbReference type="SAM" id="Coils"/>
    </source>
</evidence>
<feature type="compositionally biased region" description="Low complexity" evidence="7">
    <location>
        <begin position="1"/>
        <end position="23"/>
    </location>
</feature>
<dbReference type="InterPro" id="IPR007219">
    <property type="entry name" value="XnlR_reg_dom"/>
</dbReference>
<dbReference type="Proteomes" id="UP000050424">
    <property type="component" value="Unassembled WGS sequence"/>
</dbReference>
<dbReference type="InterPro" id="IPR001138">
    <property type="entry name" value="Zn2Cys6_DnaBD"/>
</dbReference>
<protein>
    <recommendedName>
        <fullName evidence="8">Zn(2)-C6 fungal-type domain-containing protein</fullName>
    </recommendedName>
</protein>
<evidence type="ECO:0000313" key="9">
    <source>
        <dbReference type="EMBL" id="KPM45988.1"/>
    </source>
</evidence>
<feature type="region of interest" description="Disordered" evidence="7">
    <location>
        <begin position="1"/>
        <end position="26"/>
    </location>
</feature>
<dbReference type="GO" id="GO:0000978">
    <property type="term" value="F:RNA polymerase II cis-regulatory region sequence-specific DNA binding"/>
    <property type="evidence" value="ECO:0007669"/>
    <property type="project" value="TreeGrafter"/>
</dbReference>
<organism evidence="9 10">
    <name type="scientific">Neonectria ditissima</name>
    <dbReference type="NCBI Taxonomy" id="78410"/>
    <lineage>
        <taxon>Eukaryota</taxon>
        <taxon>Fungi</taxon>
        <taxon>Dikarya</taxon>
        <taxon>Ascomycota</taxon>
        <taxon>Pezizomycotina</taxon>
        <taxon>Sordariomycetes</taxon>
        <taxon>Hypocreomycetidae</taxon>
        <taxon>Hypocreales</taxon>
        <taxon>Nectriaceae</taxon>
        <taxon>Neonectria</taxon>
    </lineage>
</organism>
<dbReference type="CDD" id="cd12148">
    <property type="entry name" value="fungal_TF_MHR"/>
    <property type="match status" value="1"/>
</dbReference>
<evidence type="ECO:0000256" key="3">
    <source>
        <dbReference type="ARBA" id="ARBA00023125"/>
    </source>
</evidence>
<evidence type="ECO:0000256" key="5">
    <source>
        <dbReference type="ARBA" id="ARBA00023242"/>
    </source>
</evidence>
<feature type="region of interest" description="Disordered" evidence="7">
    <location>
        <begin position="121"/>
        <end position="187"/>
    </location>
</feature>
<evidence type="ECO:0000259" key="8">
    <source>
        <dbReference type="PROSITE" id="PS50048"/>
    </source>
</evidence>
<dbReference type="Gene3D" id="4.10.240.10">
    <property type="entry name" value="Zn(2)-C6 fungal-type DNA-binding domain"/>
    <property type="match status" value="1"/>
</dbReference>
<evidence type="ECO:0000256" key="4">
    <source>
        <dbReference type="ARBA" id="ARBA00023163"/>
    </source>
</evidence>
<dbReference type="InterPro" id="IPR036864">
    <property type="entry name" value="Zn2-C6_fun-type_DNA-bd_sf"/>
</dbReference>
<dbReference type="GO" id="GO:0008270">
    <property type="term" value="F:zinc ion binding"/>
    <property type="evidence" value="ECO:0007669"/>
    <property type="project" value="InterPro"/>
</dbReference>
<keyword evidence="2" id="KW-0805">Transcription regulation</keyword>
<feature type="coiled-coil region" evidence="6">
    <location>
        <begin position="77"/>
        <end position="104"/>
    </location>
</feature>
<evidence type="ECO:0000256" key="2">
    <source>
        <dbReference type="ARBA" id="ARBA00023015"/>
    </source>
</evidence>
<dbReference type="GO" id="GO:0006351">
    <property type="term" value="P:DNA-templated transcription"/>
    <property type="evidence" value="ECO:0007669"/>
    <property type="project" value="InterPro"/>
</dbReference>
<dbReference type="OrthoDB" id="4356994at2759"/>
<evidence type="ECO:0000256" key="1">
    <source>
        <dbReference type="ARBA" id="ARBA00022723"/>
    </source>
</evidence>
<evidence type="ECO:0000313" key="10">
    <source>
        <dbReference type="Proteomes" id="UP000050424"/>
    </source>
</evidence>
<dbReference type="PANTHER" id="PTHR47424">
    <property type="entry name" value="REGULATORY PROTEIN GAL4"/>
    <property type="match status" value="1"/>
</dbReference>
<sequence length="703" mass="76939">MAKANKPASSSSASPPPSSAAARRSGRACKARSLACRECRDRKIRCDGGRPACDSCCRRGLGAGQCVYPEIEHEGSIASSRSYIRVLQKRVQELEAREQQLTLAARNHNLLTASSPAQEDAWARPLGSPGPVPLQPKPADHTNPELHTYSSSNHEPASYYSQPSAQMATSPPLTDDDLEDAPPAKSSFGSYSTNVRAALMLEKIALPPAELIDDLLAEYFDLDWPAVPVVDRGAFFQRYHRLMAVSNSRYRRDIPLVEATELATTFCLLLGMLAVGQLAKPAHRNPAATEACDFHRQARVLLLSDLVSAPSLSVVQTLVIHARFLRRSGSLQESWVLVGMAHRLAEGLLLHLDLPAKTPAEREERRRTWCACVLLVRMQTVAHGGNSTTSSPSFGILPAEVDDDQPDAQLERSQPPDSPSRISFFVHTLKLSDAVLQPIQQLYFDNPSQPDKTDSVTGILNTTLRLDEQLQDWHGALPSHLRADSVCSQGHRRQALLLRVRYLETKALLARAAIMKLVAEMRAGKPLTAMSKALLGGVVDACCTSSIELMDLMSHESELLVLAGVPNSHVVISLCVIGMTLSLLLKLPVLGDLVRNPTACIADTRRCLSLSKRFYTSRHQLAEKYIQAFEAAVQPEPWLAASPGLVDPALEASALPAEMAPEPGRVEMEMLEAWYLGRPEVGMEDQDHYDMDARADCESRSDA</sequence>
<dbReference type="GO" id="GO:0000435">
    <property type="term" value="P:positive regulation of transcription from RNA polymerase II promoter by galactose"/>
    <property type="evidence" value="ECO:0007669"/>
    <property type="project" value="TreeGrafter"/>
</dbReference>
<reference evidence="9 10" key="1">
    <citation type="submission" date="2015-09" db="EMBL/GenBank/DDBJ databases">
        <title>Draft genome of a European isolate of the apple canker pathogen Neonectria ditissima.</title>
        <authorList>
            <person name="Gomez-Cortecero A."/>
            <person name="Harrison R.J."/>
            <person name="Armitage A.D."/>
        </authorList>
    </citation>
    <scope>NUCLEOTIDE SEQUENCE [LARGE SCALE GENOMIC DNA]</scope>
    <source>
        <strain evidence="9 10">R09/05</strain>
    </source>
</reference>
<gene>
    <name evidence="9" type="ORF">AK830_g451</name>
</gene>
<dbReference type="AlphaFoldDB" id="A0A0N8H900"/>
<keyword evidence="5" id="KW-0539">Nucleus</keyword>
<dbReference type="PANTHER" id="PTHR47424:SF3">
    <property type="entry name" value="REGULATORY PROTEIN GAL4"/>
    <property type="match status" value="1"/>
</dbReference>
<comment type="caution">
    <text evidence="9">The sequence shown here is derived from an EMBL/GenBank/DDBJ whole genome shotgun (WGS) entry which is preliminary data.</text>
</comment>
<keyword evidence="1" id="KW-0479">Metal-binding</keyword>
<accession>A0A0N8H900</accession>
<dbReference type="PROSITE" id="PS50048">
    <property type="entry name" value="ZN2_CY6_FUNGAL_2"/>
    <property type="match status" value="1"/>
</dbReference>
<dbReference type="GO" id="GO:0005634">
    <property type="term" value="C:nucleus"/>
    <property type="evidence" value="ECO:0007669"/>
    <property type="project" value="TreeGrafter"/>
</dbReference>
<dbReference type="Pfam" id="PF04082">
    <property type="entry name" value="Fungal_trans"/>
    <property type="match status" value="1"/>
</dbReference>
<dbReference type="Pfam" id="PF00172">
    <property type="entry name" value="Zn_clus"/>
    <property type="match status" value="1"/>
</dbReference>
<keyword evidence="3" id="KW-0238">DNA-binding</keyword>
<feature type="domain" description="Zn(2)-C6 fungal-type" evidence="8">
    <location>
        <begin position="35"/>
        <end position="68"/>
    </location>
</feature>
<name>A0A0N8H900_9HYPO</name>
<dbReference type="CDD" id="cd00067">
    <property type="entry name" value="GAL4"/>
    <property type="match status" value="1"/>
</dbReference>
<dbReference type="SMART" id="SM00906">
    <property type="entry name" value="Fungal_trans"/>
    <property type="match status" value="1"/>
</dbReference>
<dbReference type="EMBL" id="LKCW01000003">
    <property type="protein sequence ID" value="KPM45988.1"/>
    <property type="molecule type" value="Genomic_DNA"/>
</dbReference>
<keyword evidence="6" id="KW-0175">Coiled coil</keyword>
<proteinExistence type="predicted"/>
<evidence type="ECO:0000256" key="7">
    <source>
        <dbReference type="SAM" id="MobiDB-lite"/>
    </source>
</evidence>
<dbReference type="SUPFAM" id="SSF57701">
    <property type="entry name" value="Zn2/Cys6 DNA-binding domain"/>
    <property type="match status" value="1"/>
</dbReference>
<feature type="compositionally biased region" description="Polar residues" evidence="7">
    <location>
        <begin position="148"/>
        <end position="172"/>
    </location>
</feature>